<feature type="signal peptide" evidence="1">
    <location>
        <begin position="1"/>
        <end position="19"/>
    </location>
</feature>
<evidence type="ECO:0000256" key="1">
    <source>
        <dbReference type="SAM" id="SignalP"/>
    </source>
</evidence>
<accession>A0ABS6N0H7</accession>
<dbReference type="EMBL" id="JAHRGL010000049">
    <property type="protein sequence ID" value="MBV2134042.1"/>
    <property type="molecule type" value="Genomic_DNA"/>
</dbReference>
<proteinExistence type="predicted"/>
<gene>
    <name evidence="2" type="ORF">KRX52_14775</name>
</gene>
<dbReference type="Proteomes" id="UP000813068">
    <property type="component" value="Unassembled WGS sequence"/>
</dbReference>
<organism evidence="2 3">
    <name type="scientific">Geopseudomonas aromaticivorans</name>
    <dbReference type="NCBI Taxonomy" id="2849492"/>
    <lineage>
        <taxon>Bacteria</taxon>
        <taxon>Pseudomonadati</taxon>
        <taxon>Pseudomonadota</taxon>
        <taxon>Gammaproteobacteria</taxon>
        <taxon>Pseudomonadales</taxon>
        <taxon>Pseudomonadaceae</taxon>
        <taxon>Geopseudomonas</taxon>
    </lineage>
</organism>
<keyword evidence="1" id="KW-0732">Signal</keyword>
<comment type="caution">
    <text evidence="2">The sequence shown here is derived from an EMBL/GenBank/DDBJ whole genome shotgun (WGS) entry which is preliminary data.</text>
</comment>
<name>A0ABS6N0H7_9GAMM</name>
<protein>
    <submittedName>
        <fullName evidence="2">DUF2790 domain-containing protein</fullName>
    </submittedName>
</protein>
<dbReference type="Pfam" id="PF10976">
    <property type="entry name" value="DUF2790"/>
    <property type="match status" value="1"/>
</dbReference>
<sequence>MNCKYLLLPLTVCSALAMAGEAQVQNYVYGMPLDINKVVSISEPEAVCGVVTAQMTYEDSQGVQRELDYQKWSNGCGIFDDGGLGMGY</sequence>
<evidence type="ECO:0000313" key="3">
    <source>
        <dbReference type="Proteomes" id="UP000813068"/>
    </source>
</evidence>
<reference evidence="2 3" key="1">
    <citation type="submission" date="2021-06" db="EMBL/GenBank/DDBJ databases">
        <title>Differences between aerobic and microaerobic xylene degrading microbial communities.</title>
        <authorList>
            <person name="Banerjee S."/>
            <person name="Tancsics A."/>
        </authorList>
    </citation>
    <scope>NUCLEOTIDE SEQUENCE [LARGE SCALE GENOMIC DNA]</scope>
    <source>
        <strain evidence="2 3">MAP12</strain>
    </source>
</reference>
<dbReference type="InterPro" id="IPR021245">
    <property type="entry name" value="DUF2790"/>
</dbReference>
<evidence type="ECO:0000313" key="2">
    <source>
        <dbReference type="EMBL" id="MBV2134042.1"/>
    </source>
</evidence>
<dbReference type="RefSeq" id="WP_217682488.1">
    <property type="nucleotide sequence ID" value="NZ_JAHRGL010000049.1"/>
</dbReference>
<keyword evidence="3" id="KW-1185">Reference proteome</keyword>
<feature type="chain" id="PRO_5047094801" evidence="1">
    <location>
        <begin position="20"/>
        <end position="88"/>
    </location>
</feature>